<accession>A0A1G2KTE6</accession>
<evidence type="ECO:0000256" key="2">
    <source>
        <dbReference type="ARBA" id="ARBA00011245"/>
    </source>
</evidence>
<feature type="active site" description="Tele-phosphohistidine intermediate" evidence="13">
    <location>
        <position position="446"/>
    </location>
</feature>
<feature type="domain" description="Methionyl/Valyl/Leucyl/Isoleucyl-tRNA synthetase anticodon-binding" evidence="17">
    <location>
        <begin position="802"/>
        <end position="897"/>
    </location>
</feature>
<evidence type="ECO:0000256" key="7">
    <source>
        <dbReference type="ARBA" id="ARBA00022840"/>
    </source>
</evidence>
<evidence type="ECO:0000259" key="18">
    <source>
        <dbReference type="Pfam" id="PF09334"/>
    </source>
</evidence>
<comment type="catalytic activity">
    <reaction evidence="12">
        <text>tRNA(Val) + L-valine + ATP = L-valyl-tRNA(Val) + AMP + diphosphate</text>
        <dbReference type="Rhea" id="RHEA:10704"/>
        <dbReference type="Rhea" id="RHEA-COMP:9672"/>
        <dbReference type="Rhea" id="RHEA-COMP:9708"/>
        <dbReference type="ChEBI" id="CHEBI:30616"/>
        <dbReference type="ChEBI" id="CHEBI:33019"/>
        <dbReference type="ChEBI" id="CHEBI:57762"/>
        <dbReference type="ChEBI" id="CHEBI:78442"/>
        <dbReference type="ChEBI" id="CHEBI:78537"/>
        <dbReference type="ChEBI" id="CHEBI:456215"/>
        <dbReference type="EC" id="6.1.1.9"/>
    </reaction>
</comment>
<dbReference type="SUPFAM" id="SSF53254">
    <property type="entry name" value="Phosphoglycerate mutase-like"/>
    <property type="match status" value="1"/>
</dbReference>
<name>A0A1G2KTE6_9BACT</name>
<sequence length="902" mass="103751">MNGTEDLEPQYDPKKVEDRIYKLWEESGFFNPDTLPGKREKTYTIAVPPPNVTGSLHMGHALNATIQDILIRKKRMEGYKTLWLPGTDHAGIATQNVVEKELKKQGTTRYDLGRQAFIARVWEWKEKYGDIILEQFKKLGSSMDWSRTRFTMDPEYQKAVEEAFLHYYRKGWMYRAERVVNWCVRCQTSLSDLELEYKEEKAMLYYIQYPILSRPGEHITVATVRPETMLGDSAVAVNPKDERYRDIVGAEVLLPIQDRPIPVITDEAIDKEFGTGAVKVTPAHDPLDADIGAKNNLPVYKVIDERGKMTALAGPLCEGVKASECRERVVSELKAKNLLVKEESYPHNVSLCYRCGTAIEPQPSMQWFLKMSELGRVALDAVNTGRVTFYPDRWKDVYTHWMGSVRDWNISRQIWWGHRIPLWRCSTCDEAREKPELAARWFLVRHGETEWNKEMRYMGREDIPLNDAGREQARTTAAALKDTGIDIIVSSDLARASETARIIGRELGIDVIENEHFRERHMGEWQGKTTHELKEIHTEEGFTKIRFHYDEAYHGGESWREVEGRVMKGFQDLRQKYQNKNVLIVSHGGTIRMIVKNIRNLHFDVAVRNEPSNGQSIELSIAREQCKNCGNEYVEPIEDVLDTWFSSALWPFATLGWPEHIRDLKEFYPTSVLSTARDIINLWVARMVYSGLEFMDGVPFSDVIIHATILTKDGKRMSKSLGTGIDPMTLIEKYGADATRFGIVWQAMGNQDIHWAEEHVNAGKKFANKVWNAARFVLMNAADPSAFDLSGDILHDAMSDDDKKVLALLEETKKNVGAHIDAYEFGHALHELYEFFWREFCDVYIERSKKARNDAVAVRVLTESLKLLHPFMPFLTEEVWARIPLPGKSMLIVSEWPLPHAR</sequence>
<dbReference type="GO" id="GO:0006438">
    <property type="term" value="P:valyl-tRNA aminoacylation"/>
    <property type="evidence" value="ECO:0007669"/>
    <property type="project" value="InterPro"/>
</dbReference>
<comment type="subunit">
    <text evidence="2">Monomer.</text>
</comment>
<dbReference type="PROSITE" id="PS00178">
    <property type="entry name" value="AA_TRNA_LIGASE_I"/>
    <property type="match status" value="1"/>
</dbReference>
<dbReference type="AlphaFoldDB" id="A0A1G2KTE6"/>
<evidence type="ECO:0000256" key="6">
    <source>
        <dbReference type="ARBA" id="ARBA00022741"/>
    </source>
</evidence>
<dbReference type="CDD" id="cd00817">
    <property type="entry name" value="ValRS_core"/>
    <property type="match status" value="1"/>
</dbReference>
<dbReference type="CDD" id="cd07962">
    <property type="entry name" value="Anticodon_Ia_Val"/>
    <property type="match status" value="1"/>
</dbReference>
<evidence type="ECO:0000313" key="20">
    <source>
        <dbReference type="Proteomes" id="UP000177811"/>
    </source>
</evidence>
<dbReference type="Pfam" id="PF09334">
    <property type="entry name" value="tRNA-synt_1g"/>
    <property type="match status" value="1"/>
</dbReference>
<dbReference type="EMBL" id="MHQL01000055">
    <property type="protein sequence ID" value="OHA01731.1"/>
    <property type="molecule type" value="Genomic_DNA"/>
</dbReference>
<dbReference type="InterPro" id="IPR002300">
    <property type="entry name" value="aa-tRNA-synth_Ia"/>
</dbReference>
<comment type="catalytic activity">
    <reaction evidence="11">
        <text>tRNA(Leu) + L-leucine + ATP = L-leucyl-tRNA(Leu) + AMP + diphosphate</text>
        <dbReference type="Rhea" id="RHEA:11688"/>
        <dbReference type="Rhea" id="RHEA-COMP:9613"/>
        <dbReference type="Rhea" id="RHEA-COMP:9622"/>
        <dbReference type="ChEBI" id="CHEBI:30616"/>
        <dbReference type="ChEBI" id="CHEBI:33019"/>
        <dbReference type="ChEBI" id="CHEBI:57427"/>
        <dbReference type="ChEBI" id="CHEBI:78442"/>
        <dbReference type="ChEBI" id="CHEBI:78494"/>
        <dbReference type="ChEBI" id="CHEBI:456215"/>
        <dbReference type="EC" id="6.1.1.4"/>
    </reaction>
</comment>
<dbReference type="GO" id="GO:0005524">
    <property type="term" value="F:ATP binding"/>
    <property type="evidence" value="ECO:0007669"/>
    <property type="project" value="UniProtKB-KW"/>
</dbReference>
<dbReference type="Gene3D" id="1.10.730.10">
    <property type="entry name" value="Isoleucyl-tRNA Synthetase, Domain 1"/>
    <property type="match status" value="1"/>
</dbReference>
<dbReference type="FunFam" id="3.40.50.620:FF:000032">
    <property type="entry name" value="Valine--tRNA ligase"/>
    <property type="match status" value="1"/>
</dbReference>
<proteinExistence type="inferred from homology"/>
<dbReference type="Gene3D" id="3.40.50.1240">
    <property type="entry name" value="Phosphoglycerate mutase-like"/>
    <property type="match status" value="1"/>
</dbReference>
<keyword evidence="4" id="KW-0963">Cytoplasm</keyword>
<dbReference type="PROSITE" id="PS00175">
    <property type="entry name" value="PG_MUTASE"/>
    <property type="match status" value="1"/>
</dbReference>
<feature type="domain" description="Aminoacyl-tRNA synthetase class Ia" evidence="16">
    <location>
        <begin position="20"/>
        <end position="439"/>
    </location>
</feature>
<evidence type="ECO:0000313" key="19">
    <source>
        <dbReference type="EMBL" id="OHA01731.1"/>
    </source>
</evidence>
<dbReference type="GO" id="GO:0002161">
    <property type="term" value="F:aminoacyl-tRNA deacylase activity"/>
    <property type="evidence" value="ECO:0007669"/>
    <property type="project" value="InterPro"/>
</dbReference>
<feature type="binding site" evidence="14">
    <location>
        <position position="495"/>
    </location>
    <ligand>
        <name>substrate</name>
    </ligand>
</feature>
<evidence type="ECO:0000256" key="8">
    <source>
        <dbReference type="ARBA" id="ARBA00022917"/>
    </source>
</evidence>
<dbReference type="InterPro" id="IPR013155">
    <property type="entry name" value="M/V/L/I-tRNA-synth_anticd-bd"/>
</dbReference>
<comment type="caution">
    <text evidence="19">The sequence shown here is derived from an EMBL/GenBank/DDBJ whole genome shotgun (WGS) entry which is preliminary data.</text>
</comment>
<dbReference type="InterPro" id="IPR001412">
    <property type="entry name" value="aa-tRNA-synth_I_CS"/>
</dbReference>
<comment type="subcellular location">
    <subcellularLocation>
        <location evidence="1">Cytoplasm</location>
    </subcellularLocation>
</comment>
<dbReference type="PANTHER" id="PTHR11946">
    <property type="entry name" value="VALYL-TRNA SYNTHETASES"/>
    <property type="match status" value="1"/>
</dbReference>
<dbReference type="SUPFAM" id="SSF50677">
    <property type="entry name" value="ValRS/IleRS/LeuRS editing domain"/>
    <property type="match status" value="1"/>
</dbReference>
<feature type="binding site" evidence="14">
    <location>
        <begin position="445"/>
        <end position="452"/>
    </location>
    <ligand>
        <name>substrate</name>
    </ligand>
</feature>
<dbReference type="SMART" id="SM00855">
    <property type="entry name" value="PGAM"/>
    <property type="match status" value="1"/>
</dbReference>
<dbReference type="CDD" id="cd07067">
    <property type="entry name" value="HP_PGM_like"/>
    <property type="match status" value="1"/>
</dbReference>
<keyword evidence="8 15" id="KW-0648">Protein biosynthesis</keyword>
<evidence type="ECO:0000256" key="13">
    <source>
        <dbReference type="PIRSR" id="PIRSR613078-1"/>
    </source>
</evidence>
<dbReference type="Pfam" id="PF00133">
    <property type="entry name" value="tRNA-synt_1"/>
    <property type="match status" value="1"/>
</dbReference>
<protein>
    <recommendedName>
        <fullName evidence="3">valine--tRNA ligase</fullName>
        <ecNumber evidence="3">6.1.1.9</ecNumber>
    </recommendedName>
    <alternativeName>
        <fullName evidence="10">Valyl-tRNA synthetase</fullName>
    </alternativeName>
</protein>
<comment type="similarity">
    <text evidence="15">Belongs to the class-I aminoacyl-tRNA synthetase family.</text>
</comment>
<evidence type="ECO:0000256" key="14">
    <source>
        <dbReference type="PIRSR" id="PIRSR613078-2"/>
    </source>
</evidence>
<feature type="domain" description="Methionyl/Leucyl tRNA synthetase" evidence="18">
    <location>
        <begin position="696"/>
        <end position="761"/>
    </location>
</feature>
<keyword evidence="6 15" id="KW-0547">Nucleotide-binding</keyword>
<evidence type="ECO:0000256" key="15">
    <source>
        <dbReference type="RuleBase" id="RU363035"/>
    </source>
</evidence>
<dbReference type="PRINTS" id="PR00986">
    <property type="entry name" value="TRNASYNTHVAL"/>
</dbReference>
<dbReference type="InterPro" id="IPR009008">
    <property type="entry name" value="Val/Leu/Ile-tRNA-synth_edit"/>
</dbReference>
<dbReference type="InterPro" id="IPR033705">
    <property type="entry name" value="Anticodon_Ia_Val"/>
</dbReference>
<keyword evidence="5 15" id="KW-0436">Ligase</keyword>
<dbReference type="GO" id="GO:0004832">
    <property type="term" value="F:valine-tRNA ligase activity"/>
    <property type="evidence" value="ECO:0007669"/>
    <property type="project" value="UniProtKB-EC"/>
</dbReference>
<keyword evidence="7 15" id="KW-0067">ATP-binding</keyword>
<dbReference type="PANTHER" id="PTHR11946:SF93">
    <property type="entry name" value="VALINE--TRNA LIGASE, CHLOROPLASTIC_MITOCHONDRIAL 2"/>
    <property type="match status" value="1"/>
</dbReference>
<evidence type="ECO:0000256" key="5">
    <source>
        <dbReference type="ARBA" id="ARBA00022598"/>
    </source>
</evidence>
<keyword evidence="9 15" id="KW-0030">Aminoacyl-tRNA synthetase</keyword>
<dbReference type="Pfam" id="PF00300">
    <property type="entry name" value="His_Phos_1"/>
    <property type="match status" value="1"/>
</dbReference>
<reference evidence="19 20" key="1">
    <citation type="journal article" date="2016" name="Nat. Commun.">
        <title>Thousands of microbial genomes shed light on interconnected biogeochemical processes in an aquifer system.</title>
        <authorList>
            <person name="Anantharaman K."/>
            <person name="Brown C.T."/>
            <person name="Hug L.A."/>
            <person name="Sharon I."/>
            <person name="Castelle C.J."/>
            <person name="Probst A.J."/>
            <person name="Thomas B.C."/>
            <person name="Singh A."/>
            <person name="Wilkins M.J."/>
            <person name="Karaoz U."/>
            <person name="Brodie E.L."/>
            <person name="Williams K.H."/>
            <person name="Hubbard S.S."/>
            <person name="Banfield J.F."/>
        </authorList>
    </citation>
    <scope>NUCLEOTIDE SEQUENCE [LARGE SCALE GENOMIC DNA]</scope>
</reference>
<evidence type="ECO:0000256" key="12">
    <source>
        <dbReference type="ARBA" id="ARBA00047552"/>
    </source>
</evidence>
<evidence type="ECO:0000259" key="16">
    <source>
        <dbReference type="Pfam" id="PF00133"/>
    </source>
</evidence>
<dbReference type="Gene3D" id="3.40.50.620">
    <property type="entry name" value="HUPs"/>
    <property type="match status" value="1"/>
</dbReference>
<dbReference type="SUPFAM" id="SSF47323">
    <property type="entry name" value="Anticodon-binding domain of a subclass of class I aminoacyl-tRNA synthetases"/>
    <property type="match status" value="1"/>
</dbReference>
<evidence type="ECO:0000259" key="17">
    <source>
        <dbReference type="Pfam" id="PF08264"/>
    </source>
</evidence>
<dbReference type="InterPro" id="IPR015413">
    <property type="entry name" value="Methionyl/Leucyl_tRNA_Synth"/>
</dbReference>
<organism evidence="19 20">
    <name type="scientific">Candidatus Sungbacteria bacterium RIFCSPHIGHO2_02_FULL_51_29</name>
    <dbReference type="NCBI Taxonomy" id="1802273"/>
    <lineage>
        <taxon>Bacteria</taxon>
        <taxon>Candidatus Sungiibacteriota</taxon>
    </lineage>
</organism>
<feature type="active site" description="Proton donor/acceptor" evidence="13">
    <location>
        <position position="519"/>
    </location>
</feature>
<dbReference type="Proteomes" id="UP000177811">
    <property type="component" value="Unassembled WGS sequence"/>
</dbReference>
<dbReference type="Pfam" id="PF08264">
    <property type="entry name" value="Anticodon_1"/>
    <property type="match status" value="1"/>
</dbReference>
<evidence type="ECO:0000256" key="3">
    <source>
        <dbReference type="ARBA" id="ARBA00013169"/>
    </source>
</evidence>
<dbReference type="EC" id="6.1.1.9" evidence="3"/>
<dbReference type="InterPro" id="IPR001345">
    <property type="entry name" value="PG/BPGM_mutase_AS"/>
</dbReference>
<evidence type="ECO:0000256" key="10">
    <source>
        <dbReference type="ARBA" id="ARBA00029936"/>
    </source>
</evidence>
<evidence type="ECO:0000256" key="4">
    <source>
        <dbReference type="ARBA" id="ARBA00022490"/>
    </source>
</evidence>
<evidence type="ECO:0000256" key="1">
    <source>
        <dbReference type="ARBA" id="ARBA00004496"/>
    </source>
</evidence>
<evidence type="ECO:0000256" key="11">
    <source>
        <dbReference type="ARBA" id="ARBA00047469"/>
    </source>
</evidence>
<dbReference type="InterPro" id="IPR002303">
    <property type="entry name" value="Valyl-tRNA_ligase"/>
</dbReference>
<dbReference type="GO" id="GO:0005829">
    <property type="term" value="C:cytosol"/>
    <property type="evidence" value="ECO:0007669"/>
    <property type="project" value="TreeGrafter"/>
</dbReference>
<evidence type="ECO:0000256" key="9">
    <source>
        <dbReference type="ARBA" id="ARBA00023146"/>
    </source>
</evidence>
<dbReference type="InterPro" id="IPR013078">
    <property type="entry name" value="His_Pase_superF_clade-1"/>
</dbReference>
<dbReference type="InterPro" id="IPR014729">
    <property type="entry name" value="Rossmann-like_a/b/a_fold"/>
</dbReference>
<gene>
    <name evidence="19" type="ORF">A3C16_04525</name>
</gene>
<dbReference type="SUPFAM" id="SSF52374">
    <property type="entry name" value="Nucleotidylyl transferase"/>
    <property type="match status" value="1"/>
</dbReference>
<dbReference type="Gene3D" id="3.90.740.10">
    <property type="entry name" value="Valyl/Leucyl/Isoleucyl-tRNA synthetase, editing domain"/>
    <property type="match status" value="1"/>
</dbReference>
<dbReference type="InterPro" id="IPR009080">
    <property type="entry name" value="tRNAsynth_Ia_anticodon-bd"/>
</dbReference>
<dbReference type="InterPro" id="IPR029033">
    <property type="entry name" value="His_PPase_superfam"/>
</dbReference>